<dbReference type="RefSeq" id="WP_068623386.1">
    <property type="nucleotide sequence ID" value="NZ_LRIE01000084.1"/>
</dbReference>
<proteinExistence type="predicted"/>
<gene>
    <name evidence="8" type="ORF">OERS_00030</name>
    <name evidence="7" type="ORF">OJAG_35430</name>
</gene>
<keyword evidence="4 5" id="KW-0472">Membrane</keyword>
<dbReference type="InterPro" id="IPR013525">
    <property type="entry name" value="ABC2_TM"/>
</dbReference>
<dbReference type="Proteomes" id="UP000093412">
    <property type="component" value="Unassembled WGS sequence"/>
</dbReference>
<accession>A0A163Q129</accession>
<dbReference type="InterPro" id="IPR023908">
    <property type="entry name" value="xxxLxxG_rpt"/>
</dbReference>
<feature type="domain" description="ABC-2 type transporter transmembrane" evidence="6">
    <location>
        <begin position="26"/>
        <end position="165"/>
    </location>
</feature>
<protein>
    <submittedName>
        <fullName evidence="7">ABC-2 family transporter protein</fullName>
    </submittedName>
</protein>
<dbReference type="InterPro" id="IPR011049">
    <property type="entry name" value="Serralysin-like_metalloprot_C"/>
</dbReference>
<keyword evidence="10" id="KW-1185">Reference proteome</keyword>
<evidence type="ECO:0000256" key="4">
    <source>
        <dbReference type="ARBA" id="ARBA00023136"/>
    </source>
</evidence>
<feature type="domain" description="ABC-2 type transporter transmembrane" evidence="6">
    <location>
        <begin position="543"/>
        <end position="757"/>
    </location>
</feature>
<dbReference type="Proteomes" id="UP000076447">
    <property type="component" value="Unassembled WGS sequence"/>
</dbReference>
<dbReference type="NCBIfam" id="TIGR03057">
    <property type="entry name" value="xxxLxxG_by_4"/>
    <property type="match status" value="3"/>
</dbReference>
<organism evidence="7 9">
    <name type="scientific">Oerskovia enterophila</name>
    <dbReference type="NCBI Taxonomy" id="43678"/>
    <lineage>
        <taxon>Bacteria</taxon>
        <taxon>Bacillati</taxon>
        <taxon>Actinomycetota</taxon>
        <taxon>Actinomycetes</taxon>
        <taxon>Micrococcales</taxon>
        <taxon>Cellulomonadaceae</taxon>
        <taxon>Oerskovia</taxon>
    </lineage>
</organism>
<evidence type="ECO:0000313" key="9">
    <source>
        <dbReference type="Proteomes" id="UP000076447"/>
    </source>
</evidence>
<name>A0A163Q129_9CELL</name>
<feature type="transmembrane region" description="Helical" evidence="5">
    <location>
        <begin position="21"/>
        <end position="42"/>
    </location>
</feature>
<reference evidence="7 9" key="1">
    <citation type="submission" date="2016-01" db="EMBL/GenBank/DDBJ databases">
        <title>Genome sequence of Oerskovia enterophila VJag, an agar and cellulose degrading bacterium.</title>
        <authorList>
            <person name="Poehlein A."/>
            <person name="Jag V."/>
            <person name="Bengelsdorf F."/>
            <person name="Duerre P."/>
            <person name="Daniel R."/>
        </authorList>
    </citation>
    <scope>NUCLEOTIDE SEQUENCE [LARGE SCALE GENOMIC DNA]</scope>
    <source>
        <strain evidence="7 9">VJag</strain>
    </source>
</reference>
<comment type="subcellular location">
    <subcellularLocation>
        <location evidence="1">Membrane</location>
        <topology evidence="1">Multi-pass membrane protein</topology>
    </subcellularLocation>
</comment>
<dbReference type="AlphaFoldDB" id="A0A163Q129"/>
<dbReference type="STRING" id="43678.OJAG_35430"/>
<dbReference type="Pfam" id="PF12698">
    <property type="entry name" value="ABC2_membrane_3"/>
    <property type="match status" value="2"/>
</dbReference>
<keyword evidence="2 5" id="KW-0812">Transmembrane</keyword>
<dbReference type="Gene3D" id="1.10.287.950">
    <property type="entry name" value="Methyl-accepting chemotaxis protein"/>
    <property type="match status" value="1"/>
</dbReference>
<dbReference type="PATRIC" id="fig|43678.3.peg.3707"/>
<dbReference type="InterPro" id="IPR017500">
    <property type="entry name" value="Phage_infect_YhgE_N"/>
</dbReference>
<dbReference type="PANTHER" id="PTHR43077:SF5">
    <property type="entry name" value="PHAGE INFECTION PROTEIN"/>
    <property type="match status" value="1"/>
</dbReference>
<evidence type="ECO:0000259" key="6">
    <source>
        <dbReference type="Pfam" id="PF12698"/>
    </source>
</evidence>
<evidence type="ECO:0000313" key="7">
    <source>
        <dbReference type="EMBL" id="KZM33704.1"/>
    </source>
</evidence>
<dbReference type="GO" id="GO:0016020">
    <property type="term" value="C:membrane"/>
    <property type="evidence" value="ECO:0007669"/>
    <property type="project" value="UniProtKB-SubCell"/>
</dbReference>
<evidence type="ECO:0000313" key="10">
    <source>
        <dbReference type="Proteomes" id="UP000093412"/>
    </source>
</evidence>
<dbReference type="OrthoDB" id="9811483at2"/>
<dbReference type="InterPro" id="IPR017501">
    <property type="entry name" value="Phage_infect_YhgE_C"/>
</dbReference>
<keyword evidence="3 5" id="KW-1133">Transmembrane helix</keyword>
<evidence type="ECO:0000256" key="2">
    <source>
        <dbReference type="ARBA" id="ARBA00022692"/>
    </source>
</evidence>
<dbReference type="SUPFAM" id="SSF101967">
    <property type="entry name" value="Adhesin YadA, collagen-binding domain"/>
    <property type="match status" value="1"/>
</dbReference>
<dbReference type="EMBL" id="LRIE01000084">
    <property type="protein sequence ID" value="KZM33704.1"/>
    <property type="molecule type" value="Genomic_DNA"/>
</dbReference>
<dbReference type="PANTHER" id="PTHR43077">
    <property type="entry name" value="TRANSPORT PERMEASE YVFS-RELATED"/>
    <property type="match status" value="1"/>
</dbReference>
<evidence type="ECO:0000256" key="1">
    <source>
        <dbReference type="ARBA" id="ARBA00004141"/>
    </source>
</evidence>
<dbReference type="EMBL" id="MAQA01000001">
    <property type="protein sequence ID" value="OCI33082.1"/>
    <property type="molecule type" value="Genomic_DNA"/>
</dbReference>
<feature type="transmembrane region" description="Helical" evidence="5">
    <location>
        <begin position="621"/>
        <end position="644"/>
    </location>
</feature>
<dbReference type="Gene3D" id="3.40.1710.10">
    <property type="entry name" value="abc type-2 transporter like domain"/>
    <property type="match status" value="1"/>
</dbReference>
<evidence type="ECO:0000256" key="3">
    <source>
        <dbReference type="ARBA" id="ARBA00022989"/>
    </source>
</evidence>
<evidence type="ECO:0000256" key="5">
    <source>
        <dbReference type="SAM" id="Phobius"/>
    </source>
</evidence>
<feature type="transmembrane region" description="Helical" evidence="5">
    <location>
        <begin position="737"/>
        <end position="757"/>
    </location>
</feature>
<evidence type="ECO:0000313" key="8">
    <source>
        <dbReference type="EMBL" id="OCI33082.1"/>
    </source>
</evidence>
<reference evidence="8 10" key="2">
    <citation type="submission" date="2016-06" db="EMBL/GenBank/DDBJ databases">
        <title>Genome sequence of Oerskovia enterophila DSM 43852.</title>
        <authorList>
            <person name="Poehlein A."/>
            <person name="Jag V."/>
            <person name="Bengelsdorf F.R."/>
            <person name="Daniel R."/>
            <person name="Duerre P."/>
        </authorList>
    </citation>
    <scope>NUCLEOTIDE SEQUENCE [LARGE SCALE GENOMIC DNA]</scope>
    <source>
        <strain evidence="8 10">DSM 43852</strain>
    </source>
</reference>
<feature type="transmembrane region" description="Helical" evidence="5">
    <location>
        <begin position="675"/>
        <end position="694"/>
    </location>
</feature>
<comment type="caution">
    <text evidence="7">The sequence shown here is derived from an EMBL/GenBank/DDBJ whole genome shotgun (WGS) entry which is preliminary data.</text>
</comment>
<dbReference type="GO" id="GO:0140359">
    <property type="term" value="F:ABC-type transporter activity"/>
    <property type="evidence" value="ECO:0007669"/>
    <property type="project" value="InterPro"/>
</dbReference>
<dbReference type="NCBIfam" id="TIGR03062">
    <property type="entry name" value="pip_yhgE_Cterm"/>
    <property type="match status" value="1"/>
</dbReference>
<sequence>MSWTSTGTELRRFRRGLLPKLAVGAMIFVPLLYGAMYLWAFWDPTGNLDKLPVAIVNADTGTTIASDDGDETLNAGDEVATKLVDSGDLEWAQVDAATAEKGVKDGTYYFALTIPEGFSEGIASAAGDDPQAAQLMVTYNDANSFLATTLGRSAMTQVQGAVREEIGAQAVDKVLVGLGSARDGFAQASDGSLTLTTASGQLTDGATQVADGASSAADGAGTLASGIDQLADGAGSAVTGAGKLANGAGALSQGASSASAGASKLAAGASSAADGASALAAGAATTQSGMVQLADGAHQLATGFTAPTGLVAGADKAAAGAQQVSDGVAQVQGQVTSLAGSVPTLRALLQQNAAALGASTDPQAQALAAANRQALGQLPSDAELAQSAAGLQALADGSQQVAAGLPALSSGIKAASAGAAQIDAQLHPGAGTQTVRDGVDGVAAGAANLSSGLSTLRGGASDLATGNASLASGAGTLAAGTSSLYSGAQQLATGAQSAATGAGALAEGTRTLADGATQVADGGAQLTEGAQTLTDKLAEGSEAIPDDGTALREQRAEVIAAPVTVADTDLAEAEGFGEGFAPFFIPLALFVGALITWLLMRPLPSRALATPASGLRTTLAGFLPALCIGFAQVAVMLAVIHWGVGLDMTHALGTLAFTTLVAATFLALQQALMALLGPAAGKVAILALLMLQLASSGGTYPVQTTPAFFQVIHPLLPMSYAVDGLRQTITGGVDGRLWFAVVYLGVLLLASLAISAWRAGRMRTWTLDRLHPALEI</sequence>
<dbReference type="InterPro" id="IPR051328">
    <property type="entry name" value="T7SS_ABC-Transporter"/>
</dbReference>
<feature type="transmembrane region" description="Helical" evidence="5">
    <location>
        <begin position="580"/>
        <end position="600"/>
    </location>
</feature>
<feature type="transmembrane region" description="Helical" evidence="5">
    <location>
        <begin position="650"/>
        <end position="668"/>
    </location>
</feature>
<dbReference type="NCBIfam" id="TIGR03061">
    <property type="entry name" value="pip_yhgE_Nterm"/>
    <property type="match status" value="1"/>
</dbReference>